<keyword evidence="4" id="KW-1185">Reference proteome</keyword>
<dbReference type="Gene3D" id="1.10.260.40">
    <property type="entry name" value="lambda repressor-like DNA-binding domains"/>
    <property type="match status" value="1"/>
</dbReference>
<dbReference type="CDD" id="cd00093">
    <property type="entry name" value="HTH_XRE"/>
    <property type="match status" value="1"/>
</dbReference>
<evidence type="ECO:0000259" key="2">
    <source>
        <dbReference type="PROSITE" id="PS50943"/>
    </source>
</evidence>
<dbReference type="PROSITE" id="PS50943">
    <property type="entry name" value="HTH_CROC1"/>
    <property type="match status" value="1"/>
</dbReference>
<dbReference type="InterPro" id="IPR001387">
    <property type="entry name" value="Cro/C1-type_HTH"/>
</dbReference>
<feature type="domain" description="HTH cro/C1-type" evidence="2">
    <location>
        <begin position="25"/>
        <end position="79"/>
    </location>
</feature>
<dbReference type="GO" id="GO:0003677">
    <property type="term" value="F:DNA binding"/>
    <property type="evidence" value="ECO:0007669"/>
    <property type="project" value="UniProtKB-KW"/>
</dbReference>
<dbReference type="Gene3D" id="2.60.120.10">
    <property type="entry name" value="Jelly Rolls"/>
    <property type="match status" value="1"/>
</dbReference>
<accession>A0A1T5BP33</accession>
<dbReference type="GO" id="GO:0003700">
    <property type="term" value="F:DNA-binding transcription factor activity"/>
    <property type="evidence" value="ECO:0007669"/>
    <property type="project" value="TreeGrafter"/>
</dbReference>
<reference evidence="4" key="1">
    <citation type="submission" date="2017-02" db="EMBL/GenBank/DDBJ databases">
        <authorList>
            <person name="Varghese N."/>
            <person name="Submissions S."/>
        </authorList>
    </citation>
    <scope>NUCLEOTIDE SEQUENCE [LARGE SCALE GENOMIC DNA]</scope>
    <source>
        <strain evidence="4">DSM 24091</strain>
    </source>
</reference>
<evidence type="ECO:0000313" key="3">
    <source>
        <dbReference type="EMBL" id="SKB49034.1"/>
    </source>
</evidence>
<dbReference type="InterPro" id="IPR014710">
    <property type="entry name" value="RmlC-like_jellyroll"/>
</dbReference>
<dbReference type="AlphaFoldDB" id="A0A1T5BP33"/>
<dbReference type="InterPro" id="IPR050807">
    <property type="entry name" value="TransReg_Diox_bact_type"/>
</dbReference>
<dbReference type="InterPro" id="IPR013096">
    <property type="entry name" value="Cupin_2"/>
</dbReference>
<dbReference type="InterPro" id="IPR011051">
    <property type="entry name" value="RmlC_Cupin_sf"/>
</dbReference>
<dbReference type="CDD" id="cd02209">
    <property type="entry name" value="cupin_XRE_C"/>
    <property type="match status" value="1"/>
</dbReference>
<name>A0A1T5BP33_9SPHI</name>
<proteinExistence type="predicted"/>
<evidence type="ECO:0000256" key="1">
    <source>
        <dbReference type="ARBA" id="ARBA00023125"/>
    </source>
</evidence>
<dbReference type="SUPFAM" id="SSF47413">
    <property type="entry name" value="lambda repressor-like DNA-binding domains"/>
    <property type="match status" value="1"/>
</dbReference>
<dbReference type="PANTHER" id="PTHR46797">
    <property type="entry name" value="HTH-TYPE TRANSCRIPTIONAL REGULATOR"/>
    <property type="match status" value="1"/>
</dbReference>
<dbReference type="SUPFAM" id="SSF51182">
    <property type="entry name" value="RmlC-like cupins"/>
    <property type="match status" value="1"/>
</dbReference>
<protein>
    <submittedName>
        <fullName evidence="3">Transcriptional regulator, XRE family with cupin sensor</fullName>
    </submittedName>
</protein>
<dbReference type="Proteomes" id="UP000190150">
    <property type="component" value="Unassembled WGS sequence"/>
</dbReference>
<dbReference type="GO" id="GO:0005829">
    <property type="term" value="C:cytosol"/>
    <property type="evidence" value="ECO:0007669"/>
    <property type="project" value="TreeGrafter"/>
</dbReference>
<keyword evidence="1" id="KW-0238">DNA-binding</keyword>
<gene>
    <name evidence="3" type="ORF">SAMN05660841_00848</name>
</gene>
<evidence type="ECO:0000313" key="4">
    <source>
        <dbReference type="Proteomes" id="UP000190150"/>
    </source>
</evidence>
<sequence>MQTRIYVGLKNNMEDNTLFKISQKLKEIRKEKGITIQELADRAGVSKGLISQIENNRTIPSLLVLINIIKSLEIDLNEFFKDFNSDEDSGPIIVRRKDSYTAFEKEQALGFHYKRIFTSSIDSSTLDIVLLELLPDASRPMVETEAFEYKYIISGKVEYVFDDQVVVLEEGDSIFFNGRLAHTPRNIGDEKALMLIVYFFDQKHK</sequence>
<dbReference type="EMBL" id="FUZF01000002">
    <property type="protein sequence ID" value="SKB49034.1"/>
    <property type="molecule type" value="Genomic_DNA"/>
</dbReference>
<dbReference type="Pfam" id="PF07883">
    <property type="entry name" value="Cupin_2"/>
    <property type="match status" value="1"/>
</dbReference>
<dbReference type="SMART" id="SM00530">
    <property type="entry name" value="HTH_XRE"/>
    <property type="match status" value="1"/>
</dbReference>
<organism evidence="3 4">
    <name type="scientific">Sphingobacterium nematocida</name>
    <dbReference type="NCBI Taxonomy" id="1513896"/>
    <lineage>
        <taxon>Bacteria</taxon>
        <taxon>Pseudomonadati</taxon>
        <taxon>Bacteroidota</taxon>
        <taxon>Sphingobacteriia</taxon>
        <taxon>Sphingobacteriales</taxon>
        <taxon>Sphingobacteriaceae</taxon>
        <taxon>Sphingobacterium</taxon>
    </lineage>
</organism>
<dbReference type="Pfam" id="PF01381">
    <property type="entry name" value="HTH_3"/>
    <property type="match status" value="1"/>
</dbReference>
<dbReference type="InterPro" id="IPR010982">
    <property type="entry name" value="Lambda_DNA-bd_dom_sf"/>
</dbReference>
<dbReference type="STRING" id="1513896.SAMN05660841_00848"/>
<dbReference type="PANTHER" id="PTHR46797:SF1">
    <property type="entry name" value="METHYLPHOSPHONATE SYNTHASE"/>
    <property type="match status" value="1"/>
</dbReference>